<evidence type="ECO:0000259" key="3">
    <source>
        <dbReference type="Pfam" id="PF00460"/>
    </source>
</evidence>
<feature type="domain" description="Flagellar basal body rod protein N-terminal" evidence="3">
    <location>
        <begin position="7"/>
        <end position="35"/>
    </location>
</feature>
<dbReference type="NCBIfam" id="TIGR03506">
    <property type="entry name" value="FlgEFG_subfam"/>
    <property type="match status" value="1"/>
</dbReference>
<evidence type="ECO:0000313" key="6">
    <source>
        <dbReference type="EMBL" id="MDK2562663.1"/>
    </source>
</evidence>
<evidence type="ECO:0000313" key="7">
    <source>
        <dbReference type="Proteomes" id="UP001301012"/>
    </source>
</evidence>
<dbReference type="EMBL" id="JASKYM010000001">
    <property type="protein sequence ID" value="MDK2562663.1"/>
    <property type="molecule type" value="Genomic_DNA"/>
</dbReference>
<dbReference type="InterPro" id="IPR037925">
    <property type="entry name" value="FlgE/F/G-like"/>
</dbReference>
<keyword evidence="2" id="KW-0975">Bacterial flagellum</keyword>
<feature type="domain" description="Flagellar hook protein FlgE/F/G-like D1" evidence="5">
    <location>
        <begin position="91"/>
        <end position="160"/>
    </location>
</feature>
<organism evidence="6 7">
    <name type="scientific">Romboutsia sedimentorum</name>
    <dbReference type="NCBI Taxonomy" id="1368474"/>
    <lineage>
        <taxon>Bacteria</taxon>
        <taxon>Bacillati</taxon>
        <taxon>Bacillota</taxon>
        <taxon>Clostridia</taxon>
        <taxon>Peptostreptococcales</taxon>
        <taxon>Peptostreptococcaceae</taxon>
        <taxon>Romboutsia</taxon>
    </lineage>
</organism>
<dbReference type="PANTHER" id="PTHR30435:SF19">
    <property type="entry name" value="FLAGELLAR BASAL-BODY ROD PROTEIN FLGG"/>
    <property type="match status" value="1"/>
</dbReference>
<dbReference type="Pfam" id="PF22692">
    <property type="entry name" value="LlgE_F_G_D1"/>
    <property type="match status" value="1"/>
</dbReference>
<evidence type="ECO:0000256" key="2">
    <source>
        <dbReference type="RuleBase" id="RU362116"/>
    </source>
</evidence>
<keyword evidence="7" id="KW-1185">Reference proteome</keyword>
<accession>A0ABT7E6V6</accession>
<name>A0ABT7E6V6_9FIRM</name>
<dbReference type="InterPro" id="IPR020013">
    <property type="entry name" value="Flagellar_FlgE/F/G"/>
</dbReference>
<dbReference type="PANTHER" id="PTHR30435">
    <property type="entry name" value="FLAGELLAR PROTEIN"/>
    <property type="match status" value="1"/>
</dbReference>
<dbReference type="InterPro" id="IPR001444">
    <property type="entry name" value="Flag_bb_rod_N"/>
</dbReference>
<dbReference type="Pfam" id="PF06429">
    <property type="entry name" value="Flg_bbr_C"/>
    <property type="match status" value="1"/>
</dbReference>
<keyword evidence="6" id="KW-0966">Cell projection</keyword>
<comment type="subcellular location">
    <subcellularLocation>
        <location evidence="2">Bacterial flagellum basal body</location>
    </subcellularLocation>
</comment>
<sequence>MYNIMHNSKSGMAASQGKIDIISNNMTNAQTTGYKKLDASFLDLYTETLDRPSYPNNSDSAITGTGVKISQSTRNFEQGSLKNTGIKTNMAIDGDGFFRVLKPDGSHNYTRKGEFNLDSSGKLVDDNGNILDIQFNNGRSYNNTDLSNGELSINKSGQVFIDKQNVGKIELYEATGDNDFISIGDSLFAPRDGVGVKVVKDSKIMQGYVEMSNISMESEMTDLIMTQRAFQFNSKGIKAVDEMWSMINNLQAR</sequence>
<dbReference type="InterPro" id="IPR010930">
    <property type="entry name" value="Flg_bb/hook_C_dom"/>
</dbReference>
<keyword evidence="6" id="KW-0282">Flagellum</keyword>
<keyword evidence="6" id="KW-0969">Cilium</keyword>
<comment type="caution">
    <text evidence="6">The sequence shown here is derived from an EMBL/GenBank/DDBJ whole genome shotgun (WGS) entry which is preliminary data.</text>
</comment>
<comment type="similarity">
    <text evidence="1 2">Belongs to the flagella basal body rod proteins family.</text>
</comment>
<reference evidence="6 7" key="1">
    <citation type="submission" date="2023-05" db="EMBL/GenBank/DDBJ databases">
        <title>Rombocin, a short stable natural nisin variant, displays selective antimicrobial activity against Listeria monocytogenes and employs dual mode of action to kill target bacterial strains.</title>
        <authorList>
            <person name="Wambui J."/>
            <person name="Stephan R."/>
            <person name="Kuipers O.P."/>
        </authorList>
    </citation>
    <scope>NUCLEOTIDE SEQUENCE [LARGE SCALE GENOMIC DNA]</scope>
    <source>
        <strain evidence="6 7">RC002</strain>
    </source>
</reference>
<gene>
    <name evidence="6" type="ORF">QOZ84_03805</name>
</gene>
<evidence type="ECO:0000259" key="4">
    <source>
        <dbReference type="Pfam" id="PF06429"/>
    </source>
</evidence>
<evidence type="ECO:0000259" key="5">
    <source>
        <dbReference type="Pfam" id="PF22692"/>
    </source>
</evidence>
<dbReference type="Proteomes" id="UP001301012">
    <property type="component" value="Unassembled WGS sequence"/>
</dbReference>
<dbReference type="Pfam" id="PF00460">
    <property type="entry name" value="Flg_bb_rod"/>
    <property type="match status" value="1"/>
</dbReference>
<evidence type="ECO:0000256" key="1">
    <source>
        <dbReference type="ARBA" id="ARBA00009677"/>
    </source>
</evidence>
<protein>
    <submittedName>
        <fullName evidence="6">Flagellar hook-basal body complex protein</fullName>
    </submittedName>
</protein>
<dbReference type="InterPro" id="IPR053967">
    <property type="entry name" value="LlgE_F_G-like_D1"/>
</dbReference>
<dbReference type="RefSeq" id="WP_284131628.1">
    <property type="nucleotide sequence ID" value="NZ_JASKYM010000001.1"/>
</dbReference>
<proteinExistence type="inferred from homology"/>
<feature type="domain" description="Flagellar basal-body/hook protein C-terminal" evidence="4">
    <location>
        <begin position="205"/>
        <end position="250"/>
    </location>
</feature>
<dbReference type="SUPFAM" id="SSF117143">
    <property type="entry name" value="Flagellar hook protein flgE"/>
    <property type="match status" value="1"/>
</dbReference>